<sequence>MTAGTTQRHTTPTTTTTTITINNTTTTTITINNTTTTTNPIPTVTPNTTMTNPTTTLELGQNDRRNTQIFNLDHRAGKFSHQDKLVESLLTNSDIIGTVEMRNQHHHHHNSKLQHSTKHRHNPLVLEE</sequence>
<dbReference type="EMBL" id="JAWQEG010003873">
    <property type="protein sequence ID" value="KAK3864090.1"/>
    <property type="molecule type" value="Genomic_DNA"/>
</dbReference>
<evidence type="ECO:0000256" key="1">
    <source>
        <dbReference type="SAM" id="MobiDB-lite"/>
    </source>
</evidence>
<name>A0AAE1EYL1_PETCI</name>
<protein>
    <submittedName>
        <fullName evidence="2">Uncharacterized protein</fullName>
    </submittedName>
</protein>
<reference evidence="2" key="1">
    <citation type="submission" date="2023-10" db="EMBL/GenBank/DDBJ databases">
        <title>Genome assemblies of two species of porcelain crab, Petrolisthes cinctipes and Petrolisthes manimaculis (Anomura: Porcellanidae).</title>
        <authorList>
            <person name="Angst P."/>
        </authorList>
    </citation>
    <scope>NUCLEOTIDE SEQUENCE</scope>
    <source>
        <strain evidence="2">PB745_01</strain>
        <tissue evidence="2">Gill</tissue>
    </source>
</reference>
<dbReference type="AlphaFoldDB" id="A0AAE1EYL1"/>
<gene>
    <name evidence="2" type="ORF">Pcinc_030191</name>
</gene>
<keyword evidence="3" id="KW-1185">Reference proteome</keyword>
<evidence type="ECO:0000313" key="2">
    <source>
        <dbReference type="EMBL" id="KAK3864090.1"/>
    </source>
</evidence>
<dbReference type="Proteomes" id="UP001286313">
    <property type="component" value="Unassembled WGS sequence"/>
</dbReference>
<feature type="compositionally biased region" description="Basic residues" evidence="1">
    <location>
        <begin position="104"/>
        <end position="122"/>
    </location>
</feature>
<evidence type="ECO:0000313" key="3">
    <source>
        <dbReference type="Proteomes" id="UP001286313"/>
    </source>
</evidence>
<proteinExistence type="predicted"/>
<accession>A0AAE1EYL1</accession>
<organism evidence="2 3">
    <name type="scientific">Petrolisthes cinctipes</name>
    <name type="common">Flat porcelain crab</name>
    <dbReference type="NCBI Taxonomy" id="88211"/>
    <lineage>
        <taxon>Eukaryota</taxon>
        <taxon>Metazoa</taxon>
        <taxon>Ecdysozoa</taxon>
        <taxon>Arthropoda</taxon>
        <taxon>Crustacea</taxon>
        <taxon>Multicrustacea</taxon>
        <taxon>Malacostraca</taxon>
        <taxon>Eumalacostraca</taxon>
        <taxon>Eucarida</taxon>
        <taxon>Decapoda</taxon>
        <taxon>Pleocyemata</taxon>
        <taxon>Anomura</taxon>
        <taxon>Galatheoidea</taxon>
        <taxon>Porcellanidae</taxon>
        <taxon>Petrolisthes</taxon>
    </lineage>
</organism>
<feature type="region of interest" description="Disordered" evidence="1">
    <location>
        <begin position="103"/>
        <end position="128"/>
    </location>
</feature>
<comment type="caution">
    <text evidence="2">The sequence shown here is derived from an EMBL/GenBank/DDBJ whole genome shotgun (WGS) entry which is preliminary data.</text>
</comment>